<evidence type="ECO:0000313" key="10">
    <source>
        <dbReference type="Proteomes" id="UP001172457"/>
    </source>
</evidence>
<keyword evidence="6" id="KW-0539">Nucleus</keyword>
<keyword evidence="4" id="KW-0238">DNA-binding</keyword>
<reference evidence="9" key="1">
    <citation type="submission" date="2023-03" db="EMBL/GenBank/DDBJ databases">
        <title>Chromosome-scale reference genome and RAD-based genetic map of yellow starthistle (Centaurea solstitialis) reveal putative structural variation and QTLs associated with invader traits.</title>
        <authorList>
            <person name="Reatini B."/>
            <person name="Cang F.A."/>
            <person name="Jiang Q."/>
            <person name="Mckibben M.T.W."/>
            <person name="Barker M.S."/>
            <person name="Rieseberg L.H."/>
            <person name="Dlugosch K.M."/>
        </authorList>
    </citation>
    <scope>NUCLEOTIDE SEQUENCE</scope>
    <source>
        <strain evidence="9">CAN-66</strain>
        <tissue evidence="9">Leaf</tissue>
    </source>
</reference>
<evidence type="ECO:0000259" key="8">
    <source>
        <dbReference type="PROSITE" id="PS51032"/>
    </source>
</evidence>
<organism evidence="9 10">
    <name type="scientific">Centaurea solstitialis</name>
    <name type="common">yellow star-thistle</name>
    <dbReference type="NCBI Taxonomy" id="347529"/>
    <lineage>
        <taxon>Eukaryota</taxon>
        <taxon>Viridiplantae</taxon>
        <taxon>Streptophyta</taxon>
        <taxon>Embryophyta</taxon>
        <taxon>Tracheophyta</taxon>
        <taxon>Spermatophyta</taxon>
        <taxon>Magnoliopsida</taxon>
        <taxon>eudicotyledons</taxon>
        <taxon>Gunneridae</taxon>
        <taxon>Pentapetalae</taxon>
        <taxon>asterids</taxon>
        <taxon>campanulids</taxon>
        <taxon>Asterales</taxon>
        <taxon>Asteraceae</taxon>
        <taxon>Carduoideae</taxon>
        <taxon>Cardueae</taxon>
        <taxon>Centaureinae</taxon>
        <taxon>Centaurea</taxon>
    </lineage>
</organism>
<dbReference type="InterPro" id="IPR016177">
    <property type="entry name" value="DNA-bd_dom_sf"/>
</dbReference>
<evidence type="ECO:0000256" key="2">
    <source>
        <dbReference type="ARBA" id="ARBA00022821"/>
    </source>
</evidence>
<dbReference type="Pfam" id="PF00847">
    <property type="entry name" value="AP2"/>
    <property type="match status" value="1"/>
</dbReference>
<evidence type="ECO:0000256" key="7">
    <source>
        <dbReference type="SAM" id="MobiDB-lite"/>
    </source>
</evidence>
<proteinExistence type="predicted"/>
<evidence type="ECO:0000256" key="6">
    <source>
        <dbReference type="ARBA" id="ARBA00023242"/>
    </source>
</evidence>
<dbReference type="PANTHER" id="PTHR31190">
    <property type="entry name" value="DNA-BINDING DOMAIN"/>
    <property type="match status" value="1"/>
</dbReference>
<feature type="compositionally biased region" description="Polar residues" evidence="7">
    <location>
        <begin position="1"/>
        <end position="16"/>
    </location>
</feature>
<name>A0AA38S8T8_9ASTR</name>
<keyword evidence="3" id="KW-0805">Transcription regulation</keyword>
<feature type="region of interest" description="Disordered" evidence="7">
    <location>
        <begin position="1"/>
        <end position="28"/>
    </location>
</feature>
<sequence length="225" mass="24829">MQRLTNNKLNRQTTHHQPPPIPPPWRRLTDDEETSIIVTALKNVIIGCTESATSPFKKVESFIPATLANSSCRLCGMSGCLGCDYFKDDVKINGGGGDGGSGGVGGPIKKKKKNYRGVRQRPWGKWAAEIRDPRKAARVWLGTFETAESAARAYDRAAVEFRGARAKLNFPLADYTATPMAPEPESQPLRWRKGETSNGGIREDDGEEWMRIMIDFNGEDGGFNV</sequence>
<dbReference type="PROSITE" id="PS51032">
    <property type="entry name" value="AP2_ERF"/>
    <property type="match status" value="1"/>
</dbReference>
<dbReference type="InterPro" id="IPR044808">
    <property type="entry name" value="ERF_plant"/>
</dbReference>
<dbReference type="EMBL" id="JARYMX010000008">
    <property type="protein sequence ID" value="KAJ9537883.1"/>
    <property type="molecule type" value="Genomic_DNA"/>
</dbReference>
<dbReference type="InterPro" id="IPR036955">
    <property type="entry name" value="AP2/ERF_dom_sf"/>
</dbReference>
<dbReference type="GO" id="GO:0003700">
    <property type="term" value="F:DNA-binding transcription factor activity"/>
    <property type="evidence" value="ECO:0007669"/>
    <property type="project" value="InterPro"/>
</dbReference>
<evidence type="ECO:0000256" key="4">
    <source>
        <dbReference type="ARBA" id="ARBA00023125"/>
    </source>
</evidence>
<evidence type="ECO:0000256" key="5">
    <source>
        <dbReference type="ARBA" id="ARBA00023163"/>
    </source>
</evidence>
<dbReference type="Gene3D" id="3.30.730.10">
    <property type="entry name" value="AP2/ERF domain"/>
    <property type="match status" value="1"/>
</dbReference>
<feature type="region of interest" description="Disordered" evidence="7">
    <location>
        <begin position="179"/>
        <end position="203"/>
    </location>
</feature>
<dbReference type="SUPFAM" id="SSF54171">
    <property type="entry name" value="DNA-binding domain"/>
    <property type="match status" value="1"/>
</dbReference>
<comment type="caution">
    <text evidence="9">The sequence shown here is derived from an EMBL/GenBank/DDBJ whole genome shotgun (WGS) entry which is preliminary data.</text>
</comment>
<dbReference type="GO" id="GO:0006952">
    <property type="term" value="P:defense response"/>
    <property type="evidence" value="ECO:0007669"/>
    <property type="project" value="UniProtKB-KW"/>
</dbReference>
<dbReference type="GO" id="GO:0009873">
    <property type="term" value="P:ethylene-activated signaling pathway"/>
    <property type="evidence" value="ECO:0007669"/>
    <property type="project" value="InterPro"/>
</dbReference>
<keyword evidence="5" id="KW-0804">Transcription</keyword>
<keyword evidence="10" id="KW-1185">Reference proteome</keyword>
<evidence type="ECO:0000256" key="1">
    <source>
        <dbReference type="ARBA" id="ARBA00004123"/>
    </source>
</evidence>
<dbReference type="PANTHER" id="PTHR31190:SF181">
    <property type="entry name" value="OS02G0764700 PROTEIN"/>
    <property type="match status" value="1"/>
</dbReference>
<evidence type="ECO:0000256" key="3">
    <source>
        <dbReference type="ARBA" id="ARBA00023015"/>
    </source>
</evidence>
<dbReference type="FunFam" id="3.30.730.10:FF:000001">
    <property type="entry name" value="Ethylene-responsive transcription factor 2"/>
    <property type="match status" value="1"/>
</dbReference>
<protein>
    <recommendedName>
        <fullName evidence="8">AP2/ERF domain-containing protein</fullName>
    </recommendedName>
</protein>
<accession>A0AA38S8T8</accession>
<comment type="subcellular location">
    <subcellularLocation>
        <location evidence="1">Nucleus</location>
    </subcellularLocation>
</comment>
<dbReference type="InterPro" id="IPR001471">
    <property type="entry name" value="AP2/ERF_dom"/>
</dbReference>
<dbReference type="AlphaFoldDB" id="A0AA38S8T8"/>
<dbReference type="SMART" id="SM00380">
    <property type="entry name" value="AP2"/>
    <property type="match status" value="1"/>
</dbReference>
<dbReference type="GO" id="GO:0003677">
    <property type="term" value="F:DNA binding"/>
    <property type="evidence" value="ECO:0007669"/>
    <property type="project" value="UniProtKB-KW"/>
</dbReference>
<dbReference type="GO" id="GO:0005634">
    <property type="term" value="C:nucleus"/>
    <property type="evidence" value="ECO:0007669"/>
    <property type="project" value="UniProtKB-SubCell"/>
</dbReference>
<dbReference type="CDD" id="cd00018">
    <property type="entry name" value="AP2"/>
    <property type="match status" value="1"/>
</dbReference>
<gene>
    <name evidence="9" type="ORF">OSB04_030616</name>
</gene>
<evidence type="ECO:0000313" key="9">
    <source>
        <dbReference type="EMBL" id="KAJ9537883.1"/>
    </source>
</evidence>
<feature type="domain" description="AP2/ERF" evidence="8">
    <location>
        <begin position="114"/>
        <end position="171"/>
    </location>
</feature>
<dbReference type="PRINTS" id="PR00367">
    <property type="entry name" value="ETHRSPELEMNT"/>
</dbReference>
<keyword evidence="2" id="KW-0611">Plant defense</keyword>
<dbReference type="Proteomes" id="UP001172457">
    <property type="component" value="Chromosome 8"/>
</dbReference>